<evidence type="ECO:0000313" key="1">
    <source>
        <dbReference type="EMBL" id="MQM11105.1"/>
    </source>
</evidence>
<dbReference type="Proteomes" id="UP000652761">
    <property type="component" value="Unassembled WGS sequence"/>
</dbReference>
<reference evidence="1" key="1">
    <citation type="submission" date="2017-07" db="EMBL/GenBank/DDBJ databases">
        <title>Taro Niue Genome Assembly and Annotation.</title>
        <authorList>
            <person name="Atibalentja N."/>
            <person name="Keating K."/>
            <person name="Fields C.J."/>
        </authorList>
    </citation>
    <scope>NUCLEOTIDE SEQUENCE</scope>
    <source>
        <strain evidence="1">Niue_2</strain>
        <tissue evidence="1">Leaf</tissue>
    </source>
</reference>
<dbReference type="AlphaFoldDB" id="A0A843X1U7"/>
<evidence type="ECO:0000313" key="2">
    <source>
        <dbReference type="Proteomes" id="UP000652761"/>
    </source>
</evidence>
<keyword evidence="2" id="KW-1185">Reference proteome</keyword>
<proteinExistence type="predicted"/>
<comment type="caution">
    <text evidence="1">The sequence shown here is derived from an EMBL/GenBank/DDBJ whole genome shotgun (WGS) entry which is preliminary data.</text>
</comment>
<sequence length="116" mass="12789">MAQQVSDPDPIWKQKYVVCTAKFVARANISQGVDSIPNPTVGAAKGHHRQPRRCRMEFTAVTMSSLIVRMPSNAIFDDADTHLAVPTEPDVNRSVTVAFFDYPTPCTRCALIVCIP</sequence>
<accession>A0A843X1U7</accession>
<name>A0A843X1U7_COLES</name>
<protein>
    <submittedName>
        <fullName evidence="1">Uncharacterized protein</fullName>
    </submittedName>
</protein>
<organism evidence="1 2">
    <name type="scientific">Colocasia esculenta</name>
    <name type="common">Wild taro</name>
    <name type="synonym">Arum esculentum</name>
    <dbReference type="NCBI Taxonomy" id="4460"/>
    <lineage>
        <taxon>Eukaryota</taxon>
        <taxon>Viridiplantae</taxon>
        <taxon>Streptophyta</taxon>
        <taxon>Embryophyta</taxon>
        <taxon>Tracheophyta</taxon>
        <taxon>Spermatophyta</taxon>
        <taxon>Magnoliopsida</taxon>
        <taxon>Liliopsida</taxon>
        <taxon>Araceae</taxon>
        <taxon>Aroideae</taxon>
        <taxon>Colocasieae</taxon>
        <taxon>Colocasia</taxon>
    </lineage>
</organism>
<dbReference type="EMBL" id="NMUH01004869">
    <property type="protein sequence ID" value="MQM11105.1"/>
    <property type="molecule type" value="Genomic_DNA"/>
</dbReference>
<gene>
    <name evidence="1" type="ORF">Taro_044011</name>
</gene>